<evidence type="ECO:0000256" key="5">
    <source>
        <dbReference type="SAM" id="MobiDB-lite"/>
    </source>
</evidence>
<evidence type="ECO:0000256" key="2">
    <source>
        <dbReference type="ARBA" id="ARBA00022723"/>
    </source>
</evidence>
<keyword evidence="3 4" id="KW-0408">Iron</keyword>
<gene>
    <name evidence="8" type="ORF">DES32_0896</name>
</gene>
<evidence type="ECO:0000256" key="6">
    <source>
        <dbReference type="SAM" id="SignalP"/>
    </source>
</evidence>
<feature type="region of interest" description="Disordered" evidence="5">
    <location>
        <begin position="445"/>
        <end position="473"/>
    </location>
</feature>
<dbReference type="PANTHER" id="PTHR33546">
    <property type="entry name" value="LARGE, MULTIFUNCTIONAL SECRETED PROTEIN-RELATED"/>
    <property type="match status" value="1"/>
</dbReference>
<dbReference type="SUPFAM" id="SSF46626">
    <property type="entry name" value="Cytochrome c"/>
    <property type="match status" value="1"/>
</dbReference>
<organism evidence="8 9">
    <name type="scientific">Methylovirgula ligni</name>
    <dbReference type="NCBI Taxonomy" id="569860"/>
    <lineage>
        <taxon>Bacteria</taxon>
        <taxon>Pseudomonadati</taxon>
        <taxon>Pseudomonadota</taxon>
        <taxon>Alphaproteobacteria</taxon>
        <taxon>Hyphomicrobiales</taxon>
        <taxon>Beijerinckiaceae</taxon>
        <taxon>Methylovirgula</taxon>
    </lineage>
</organism>
<dbReference type="InterPro" id="IPR036909">
    <property type="entry name" value="Cyt_c-like_dom_sf"/>
</dbReference>
<dbReference type="EMBL" id="QUMO01000001">
    <property type="protein sequence ID" value="REF89660.1"/>
    <property type="molecule type" value="Genomic_DNA"/>
</dbReference>
<dbReference type="GO" id="GO:0020037">
    <property type="term" value="F:heme binding"/>
    <property type="evidence" value="ECO:0007669"/>
    <property type="project" value="InterPro"/>
</dbReference>
<evidence type="ECO:0000256" key="3">
    <source>
        <dbReference type="ARBA" id="ARBA00023004"/>
    </source>
</evidence>
<comment type="caution">
    <text evidence="8">The sequence shown here is derived from an EMBL/GenBank/DDBJ whole genome shotgun (WGS) entry which is preliminary data.</text>
</comment>
<evidence type="ECO:0000259" key="7">
    <source>
        <dbReference type="PROSITE" id="PS51007"/>
    </source>
</evidence>
<dbReference type="RefSeq" id="WP_115835405.1">
    <property type="nucleotide sequence ID" value="NZ_CP025086.1"/>
</dbReference>
<keyword evidence="2 4" id="KW-0479">Metal-binding</keyword>
<feature type="chain" id="PRO_5017639724" evidence="6">
    <location>
        <begin position="34"/>
        <end position="585"/>
    </location>
</feature>
<dbReference type="SUPFAM" id="SSF50952">
    <property type="entry name" value="Soluble quinoprotein glucose dehydrogenase"/>
    <property type="match status" value="1"/>
</dbReference>
<keyword evidence="9" id="KW-1185">Reference proteome</keyword>
<dbReference type="Pfam" id="PF22807">
    <property type="entry name" value="TrAA12"/>
    <property type="match status" value="1"/>
</dbReference>
<keyword evidence="6" id="KW-0732">Signal</keyword>
<dbReference type="InterPro" id="IPR011041">
    <property type="entry name" value="Quinoprot_gluc/sorb_DH_b-prop"/>
</dbReference>
<dbReference type="AlphaFoldDB" id="A0A3D9Z5Y5"/>
<dbReference type="Proteomes" id="UP000256900">
    <property type="component" value="Unassembled WGS sequence"/>
</dbReference>
<sequence length="585" mass="61628">MLKRALLQRALAITALMLGGCCGIGMSASAASAACRGDNGGLRLSPGWCATIFADKLGHARHMVVAPNGVLYVNTWSGVYYDNDRPPPGGFLIALKDSKGTGHADIIKRFGDDVAHGSAGGTGIGYYNGAIYAEENDKIVRFALPKTALVPESPYQVVLSGMPITGDHPMHPFIIDAQGNIFIDSGSPTNSCQAQNRMLESPGLTPCKELETRAGVWRYGADKLGQTFSPAGRYATGIRNGEGFGFDATGRLFVTQHGRDQLWQNWPKLYTPKASSELPAEALLELTKGADFGWPECYFDGYQKKLVLAPEYGGDGGRTRGVCAGKRVPVAVFPAHWAPNDLLIDNFPRLPAAYRGGAFLAFHGSWNRAPLPQGGYNVVFQPLKDGKAAGNFIVFANGFAGRYLEPGRAAYRPTGLAGAPDGAIFVSDDVHGRIWRLTYHGARSAPVAPTPGTPSSISAADNPPPPEGIHPDAGRSDAIDLPLAPGVTRDQLALGDRIFHGAAENGTCGGCHGSDAKGTPEGPNLTGTKIWSDGSLAGLEKTITEGVPKPRNYPGAMPAKGGASLTDADVTAVAAYVWALGHHTK</sequence>
<dbReference type="PROSITE" id="PS51257">
    <property type="entry name" value="PROKAR_LIPOPROTEIN"/>
    <property type="match status" value="1"/>
</dbReference>
<evidence type="ECO:0000313" key="9">
    <source>
        <dbReference type="Proteomes" id="UP000256900"/>
    </source>
</evidence>
<dbReference type="GO" id="GO:0009055">
    <property type="term" value="F:electron transfer activity"/>
    <property type="evidence" value="ECO:0007669"/>
    <property type="project" value="InterPro"/>
</dbReference>
<evidence type="ECO:0000256" key="4">
    <source>
        <dbReference type="PROSITE-ProRule" id="PRU00433"/>
    </source>
</evidence>
<evidence type="ECO:0000313" key="8">
    <source>
        <dbReference type="EMBL" id="REF89660.1"/>
    </source>
</evidence>
<dbReference type="InterPro" id="IPR011042">
    <property type="entry name" value="6-blade_b-propeller_TolB-like"/>
</dbReference>
<dbReference type="Pfam" id="PF13442">
    <property type="entry name" value="Cytochrome_CBB3"/>
    <property type="match status" value="1"/>
</dbReference>
<dbReference type="InterPro" id="IPR054539">
    <property type="entry name" value="Beta-prop_PDH"/>
</dbReference>
<feature type="domain" description="Cytochrome c" evidence="7">
    <location>
        <begin position="490"/>
        <end position="581"/>
    </location>
</feature>
<keyword evidence="1 4" id="KW-0349">Heme</keyword>
<dbReference type="OrthoDB" id="9770043at2"/>
<dbReference type="GO" id="GO:0046872">
    <property type="term" value="F:metal ion binding"/>
    <property type="evidence" value="ECO:0007669"/>
    <property type="project" value="UniProtKB-KW"/>
</dbReference>
<dbReference type="InterPro" id="IPR009056">
    <property type="entry name" value="Cyt_c-like_dom"/>
</dbReference>
<name>A0A3D9Z5Y5_9HYPH</name>
<accession>A0A3D9Z5Y5</accession>
<dbReference type="Gene3D" id="1.10.760.10">
    <property type="entry name" value="Cytochrome c-like domain"/>
    <property type="match status" value="1"/>
</dbReference>
<protein>
    <submittedName>
        <fullName evidence="8">Glucose/arabinose dehydrogenase</fullName>
    </submittedName>
</protein>
<evidence type="ECO:0000256" key="1">
    <source>
        <dbReference type="ARBA" id="ARBA00022617"/>
    </source>
</evidence>
<reference evidence="8 9" key="1">
    <citation type="submission" date="2018-08" db="EMBL/GenBank/DDBJ databases">
        <title>Genomic Encyclopedia of Type Strains, Phase IV (KMG-IV): sequencing the most valuable type-strain genomes for metagenomic binning, comparative biology and taxonomic classification.</title>
        <authorList>
            <person name="Goeker M."/>
        </authorList>
    </citation>
    <scope>NUCLEOTIDE SEQUENCE [LARGE SCALE GENOMIC DNA]</scope>
    <source>
        <strain evidence="8 9">BW863</strain>
    </source>
</reference>
<dbReference type="PANTHER" id="PTHR33546:SF1">
    <property type="entry name" value="LARGE, MULTIFUNCTIONAL SECRETED PROTEIN"/>
    <property type="match status" value="1"/>
</dbReference>
<proteinExistence type="predicted"/>
<dbReference type="PROSITE" id="PS51007">
    <property type="entry name" value="CYTC"/>
    <property type="match status" value="1"/>
</dbReference>
<dbReference type="Gene3D" id="2.120.10.30">
    <property type="entry name" value="TolB, C-terminal domain"/>
    <property type="match status" value="1"/>
</dbReference>
<feature type="signal peptide" evidence="6">
    <location>
        <begin position="1"/>
        <end position="33"/>
    </location>
</feature>